<feature type="transmembrane region" description="Helical" evidence="1">
    <location>
        <begin position="40"/>
        <end position="58"/>
    </location>
</feature>
<protein>
    <submittedName>
        <fullName evidence="2">Uncharacterized protein</fullName>
    </submittedName>
</protein>
<feature type="transmembrane region" description="Helical" evidence="1">
    <location>
        <begin position="326"/>
        <end position="359"/>
    </location>
</feature>
<reference evidence="2 3" key="1">
    <citation type="submission" date="2019-05" db="EMBL/GenBank/DDBJ databases">
        <title>Mikania micrantha, genome provides insights into the molecular mechanism of rapid growth.</title>
        <authorList>
            <person name="Liu B."/>
        </authorList>
    </citation>
    <scope>NUCLEOTIDE SEQUENCE [LARGE SCALE GENOMIC DNA]</scope>
    <source>
        <strain evidence="2">NLD-2019</strain>
        <tissue evidence="2">Leaf</tissue>
    </source>
</reference>
<feature type="transmembrane region" description="Helical" evidence="1">
    <location>
        <begin position="126"/>
        <end position="150"/>
    </location>
</feature>
<comment type="caution">
    <text evidence="2">The sequence shown here is derived from an EMBL/GenBank/DDBJ whole genome shotgun (WGS) entry which is preliminary data.</text>
</comment>
<dbReference type="AlphaFoldDB" id="A0A5N6MAP0"/>
<feature type="transmembrane region" description="Helical" evidence="1">
    <location>
        <begin position="94"/>
        <end position="114"/>
    </location>
</feature>
<evidence type="ECO:0000313" key="2">
    <source>
        <dbReference type="EMBL" id="KAD3337650.1"/>
    </source>
</evidence>
<gene>
    <name evidence="2" type="ORF">E3N88_33170</name>
</gene>
<feature type="transmembrane region" description="Helical" evidence="1">
    <location>
        <begin position="247"/>
        <end position="269"/>
    </location>
</feature>
<dbReference type="OrthoDB" id="1915303at2759"/>
<accession>A0A5N6MAP0</accession>
<feature type="transmembrane region" description="Helical" evidence="1">
    <location>
        <begin position="6"/>
        <end position="28"/>
    </location>
</feature>
<organism evidence="2 3">
    <name type="scientific">Mikania micrantha</name>
    <name type="common">bitter vine</name>
    <dbReference type="NCBI Taxonomy" id="192012"/>
    <lineage>
        <taxon>Eukaryota</taxon>
        <taxon>Viridiplantae</taxon>
        <taxon>Streptophyta</taxon>
        <taxon>Embryophyta</taxon>
        <taxon>Tracheophyta</taxon>
        <taxon>Spermatophyta</taxon>
        <taxon>Magnoliopsida</taxon>
        <taxon>eudicotyledons</taxon>
        <taxon>Gunneridae</taxon>
        <taxon>Pentapetalae</taxon>
        <taxon>asterids</taxon>
        <taxon>campanulids</taxon>
        <taxon>Asterales</taxon>
        <taxon>Asteraceae</taxon>
        <taxon>Asteroideae</taxon>
        <taxon>Heliantheae alliance</taxon>
        <taxon>Eupatorieae</taxon>
        <taxon>Mikania</taxon>
    </lineage>
</organism>
<dbReference type="Proteomes" id="UP000326396">
    <property type="component" value="Linkage Group LG6"/>
</dbReference>
<feature type="transmembrane region" description="Helical" evidence="1">
    <location>
        <begin position="197"/>
        <end position="227"/>
    </location>
</feature>
<proteinExistence type="predicted"/>
<evidence type="ECO:0000313" key="3">
    <source>
        <dbReference type="Proteomes" id="UP000326396"/>
    </source>
</evidence>
<dbReference type="EMBL" id="SZYD01000016">
    <property type="protein sequence ID" value="KAD3337650.1"/>
    <property type="molecule type" value="Genomic_DNA"/>
</dbReference>
<keyword evidence="1" id="KW-0812">Transmembrane</keyword>
<keyword evidence="1" id="KW-1133">Transmembrane helix</keyword>
<keyword evidence="3" id="KW-1185">Reference proteome</keyword>
<evidence type="ECO:0000256" key="1">
    <source>
        <dbReference type="SAM" id="Phobius"/>
    </source>
</evidence>
<feature type="transmembrane region" description="Helical" evidence="1">
    <location>
        <begin position="64"/>
        <end position="82"/>
    </location>
</feature>
<name>A0A5N6MAP0_9ASTR</name>
<keyword evidence="1" id="KW-0472">Membrane</keyword>
<dbReference type="PANTHER" id="PTHR35307:SF9">
    <property type="entry name" value="TRANSMEMBRANE PROTEIN"/>
    <property type="match status" value="1"/>
</dbReference>
<sequence>MLPWVGMYTVVASLICMIAMAADAIVSIRQWKLWFPNRFFTLNAATITVIAIAMKLPVDLSTDIVFTKGVSVFFLVTMLANFLPSLGLMDDRELLMNIVALAILVITLAVNMVIQMMFDLYDISDFILFLTFHILFSCLWPFSVALTISITRKKLEHRYKESQQLVSINQMNIFSYEELKNYVKKYWMMAETHNPQFVIACSSVSSAFGVTCLFLSFFVGINLQAFLSENYQYDSYEPTDYKWSLKIIYTVQSIGVVVGSIAPVLRCFTSIGHYSLSKKLSKNHLNVFRVEKHWIQRLQEWKYNHVHSYIPSRRLKIVFHYLKNTFLNFCIAFHIVVLVICKTICLVPQTFLILVSYVLERVKKIESASNSNVNSEIEDYAEYVVQIEEEEKLSKRILRNTLPSITQLLDAQKEQHNLMKILEKSKGFKGVVEFENHVMVQPLYHDQTHNCWSLVVVTLTTIAIALPNISNVHFTRLLAGIKEGLQIVRHIEDCLNIDVELVNGIKSARHVWKEVEVYRTWLHVDLQKMARKGKTSNEILEWLGDESEKIMKKFESNKKPSIDQSPYKFILASSMSRTSKTILHFNDENLYERISTIIADVLFACFTNLPRAIKMKCQHSAIEKRGDNIRIAAQLLSKSENILKILEARPLPNIDQDSMAYIDKWRALTIESHA</sequence>
<dbReference type="PANTHER" id="PTHR35307">
    <property type="entry name" value="PROTEIN, PUTATIVE-RELATED"/>
    <property type="match status" value="1"/>
</dbReference>